<dbReference type="AlphaFoldDB" id="A0A4Y2I3N7"/>
<organism evidence="1 2">
    <name type="scientific">Araneus ventricosus</name>
    <name type="common">Orbweaver spider</name>
    <name type="synonym">Epeira ventricosa</name>
    <dbReference type="NCBI Taxonomy" id="182803"/>
    <lineage>
        <taxon>Eukaryota</taxon>
        <taxon>Metazoa</taxon>
        <taxon>Ecdysozoa</taxon>
        <taxon>Arthropoda</taxon>
        <taxon>Chelicerata</taxon>
        <taxon>Arachnida</taxon>
        <taxon>Araneae</taxon>
        <taxon>Araneomorphae</taxon>
        <taxon>Entelegynae</taxon>
        <taxon>Araneoidea</taxon>
        <taxon>Araneidae</taxon>
        <taxon>Araneus</taxon>
    </lineage>
</organism>
<keyword evidence="2" id="KW-1185">Reference proteome</keyword>
<evidence type="ECO:0000313" key="2">
    <source>
        <dbReference type="Proteomes" id="UP000499080"/>
    </source>
</evidence>
<gene>
    <name evidence="1" type="ORF">AVEN_98404_1</name>
</gene>
<protein>
    <submittedName>
        <fullName evidence="1">Uncharacterized protein</fullName>
    </submittedName>
</protein>
<comment type="caution">
    <text evidence="1">The sequence shown here is derived from an EMBL/GenBank/DDBJ whole genome shotgun (WGS) entry which is preliminary data.</text>
</comment>
<proteinExistence type="predicted"/>
<dbReference type="OrthoDB" id="8063321at2759"/>
<sequence length="117" mass="13994">MSKTRFNRRRQTLEFNVTRSITHTISLSFTEFICPYYYTLQIPQAFRKNTKTDREDILHQKQTENPDIDLHYIPQIDNETLILLEYKWLSICGKTLFQLGLPVPTRQAHHTLDRDLL</sequence>
<accession>A0A4Y2I3N7</accession>
<reference evidence="1 2" key="1">
    <citation type="journal article" date="2019" name="Sci. Rep.">
        <title>Orb-weaving spider Araneus ventricosus genome elucidates the spidroin gene catalogue.</title>
        <authorList>
            <person name="Kono N."/>
            <person name="Nakamura H."/>
            <person name="Ohtoshi R."/>
            <person name="Moran D.A.P."/>
            <person name="Shinohara A."/>
            <person name="Yoshida Y."/>
            <person name="Fujiwara M."/>
            <person name="Mori M."/>
            <person name="Tomita M."/>
            <person name="Arakawa K."/>
        </authorList>
    </citation>
    <scope>NUCLEOTIDE SEQUENCE [LARGE SCALE GENOMIC DNA]</scope>
</reference>
<evidence type="ECO:0000313" key="1">
    <source>
        <dbReference type="EMBL" id="GBM71796.1"/>
    </source>
</evidence>
<dbReference type="Proteomes" id="UP000499080">
    <property type="component" value="Unassembled WGS sequence"/>
</dbReference>
<name>A0A4Y2I3N7_ARAVE</name>
<dbReference type="EMBL" id="BGPR01002335">
    <property type="protein sequence ID" value="GBM71796.1"/>
    <property type="molecule type" value="Genomic_DNA"/>
</dbReference>